<reference evidence="11 12" key="1">
    <citation type="submission" date="2015-07" db="EMBL/GenBank/DDBJ databases">
        <title>Draft genome sequence of the Amantichitinum ursilacus IGB-41, a new chitin-degrading bacterium.</title>
        <authorList>
            <person name="Kirstahler P."/>
            <person name="Guenther M."/>
            <person name="Grumaz C."/>
            <person name="Rupp S."/>
            <person name="Zibek S."/>
            <person name="Sohn K."/>
        </authorList>
    </citation>
    <scope>NUCLEOTIDE SEQUENCE [LARGE SCALE GENOMIC DNA]</scope>
    <source>
        <strain evidence="11 12">IGB-41</strain>
    </source>
</reference>
<dbReference type="InterPro" id="IPR036087">
    <property type="entry name" value="Nict_dMeBzImd_PRibTrfase_sf"/>
</dbReference>
<comment type="catalytic activity">
    <reaction evidence="9 10">
        <text>5,6-dimethylbenzimidazole + nicotinate beta-D-ribonucleotide = alpha-ribazole 5'-phosphate + nicotinate + H(+)</text>
        <dbReference type="Rhea" id="RHEA:11196"/>
        <dbReference type="ChEBI" id="CHEBI:15378"/>
        <dbReference type="ChEBI" id="CHEBI:15890"/>
        <dbReference type="ChEBI" id="CHEBI:32544"/>
        <dbReference type="ChEBI" id="CHEBI:57502"/>
        <dbReference type="ChEBI" id="CHEBI:57918"/>
        <dbReference type="EC" id="2.4.2.21"/>
    </reaction>
</comment>
<comment type="function">
    <text evidence="10">Catalyzes the synthesis of alpha-ribazole-5'-phosphate from nicotinate mononucleotide (NAMN) and 5,6-dimethylbenzimidazole (DMB).</text>
</comment>
<dbReference type="NCBIfam" id="NF000996">
    <property type="entry name" value="PRK00105.1"/>
    <property type="match status" value="1"/>
</dbReference>
<dbReference type="HAMAP" id="MF_00230">
    <property type="entry name" value="CobT"/>
    <property type="match status" value="1"/>
</dbReference>
<keyword evidence="5 10" id="KW-0169">Cobalamin biosynthesis</keyword>
<dbReference type="Gene3D" id="3.40.50.10210">
    <property type="match status" value="1"/>
</dbReference>
<evidence type="ECO:0000256" key="10">
    <source>
        <dbReference type="HAMAP-Rule" id="MF_00230"/>
    </source>
</evidence>
<sequence>MHFDIAPLDAELGRALQHKLDRKTKPLGSLGMLETVAQKVGQIQQRMDPAIAFPAMLIFAADHGLARAGVSPYPSEVTAQMVQNFLAGGAAISVLCRAHGMSLRIINAGVNASFAPHALLIDCPLARGTANSLEGPAMSLGQVYIAIETGAAVLGERAQLGATLVGLGEMGIGNTSAAALLMARLTGEPIERCAGRGTGLDDAGLARKVTILQQVLDKHAGVTEPLDVLAAMGGFEIAMMVGAYLAAAARRVVILVDGFIASAALLVASRINPAVLDYCVFSHCSDEAGHALLLQHLGAQPLLRLDLRLGEGSGAALALPLVQAACKLLNEMASFDEAGVSDSDGNDAGGKAGGA</sequence>
<dbReference type="Gene3D" id="1.10.1610.10">
    <property type="match status" value="1"/>
</dbReference>
<dbReference type="FunFam" id="3.40.50.10210:FF:000001">
    <property type="entry name" value="Nicotinate-nucleotide--dimethylbenzimidazole phosphoribosyltransferase"/>
    <property type="match status" value="1"/>
</dbReference>
<dbReference type="CDD" id="cd02439">
    <property type="entry name" value="DMB-PRT_CobT"/>
    <property type="match status" value="1"/>
</dbReference>
<comment type="caution">
    <text evidence="11">The sequence shown here is derived from an EMBL/GenBank/DDBJ whole genome shotgun (WGS) entry which is preliminary data.</text>
</comment>
<dbReference type="UniPathway" id="UPA00061">
    <property type="reaction ID" value="UER00516"/>
</dbReference>
<dbReference type="InterPro" id="IPR003200">
    <property type="entry name" value="Nict_dMeBzImd_PRibTrfase"/>
</dbReference>
<dbReference type="Pfam" id="PF02277">
    <property type="entry name" value="DBI_PRT"/>
    <property type="match status" value="1"/>
</dbReference>
<dbReference type="AlphaFoldDB" id="A0A0N0XG37"/>
<dbReference type="PANTHER" id="PTHR43463">
    <property type="entry name" value="NICOTINATE-NUCLEOTIDE--DIMETHYLBENZIMIDAZOLE PHOSPHORIBOSYLTRANSFERASE"/>
    <property type="match status" value="1"/>
</dbReference>
<dbReference type="GO" id="GO:0009236">
    <property type="term" value="P:cobalamin biosynthetic process"/>
    <property type="evidence" value="ECO:0007669"/>
    <property type="project" value="UniProtKB-UniRule"/>
</dbReference>
<keyword evidence="12" id="KW-1185">Reference proteome</keyword>
<dbReference type="PATRIC" id="fig|857265.3.peg.4155"/>
<keyword evidence="7 10" id="KW-0808">Transferase</keyword>
<evidence type="ECO:0000256" key="5">
    <source>
        <dbReference type="ARBA" id="ARBA00022573"/>
    </source>
</evidence>
<evidence type="ECO:0000256" key="1">
    <source>
        <dbReference type="ARBA" id="ARBA00005049"/>
    </source>
</evidence>
<keyword evidence="6 10" id="KW-0328">Glycosyltransferase</keyword>
<dbReference type="Proteomes" id="UP000037939">
    <property type="component" value="Unassembled WGS sequence"/>
</dbReference>
<dbReference type="SUPFAM" id="SSF52733">
    <property type="entry name" value="Nicotinate mononucleotide:5,6-dimethylbenzimidazole phosphoribosyltransferase (CobT)"/>
    <property type="match status" value="1"/>
</dbReference>
<protein>
    <recommendedName>
        <fullName evidence="4 10">Nicotinate-nucleotide--dimethylbenzimidazole phosphoribosyltransferase</fullName>
        <shortName evidence="10">NN:DBI PRT</shortName>
        <ecNumber evidence="3 10">2.4.2.21</ecNumber>
    </recommendedName>
    <alternativeName>
        <fullName evidence="8 10">N(1)-alpha-phosphoribosyltransferase</fullName>
    </alternativeName>
</protein>
<dbReference type="InterPro" id="IPR023195">
    <property type="entry name" value="Nict_dMeBzImd_PRibTrfase_N"/>
</dbReference>
<evidence type="ECO:0000313" key="12">
    <source>
        <dbReference type="Proteomes" id="UP000037939"/>
    </source>
</evidence>
<evidence type="ECO:0000313" key="11">
    <source>
        <dbReference type="EMBL" id="KPC49700.1"/>
    </source>
</evidence>
<comment type="similarity">
    <text evidence="2 10">Belongs to the CobT family.</text>
</comment>
<evidence type="ECO:0000256" key="7">
    <source>
        <dbReference type="ARBA" id="ARBA00022679"/>
    </source>
</evidence>
<evidence type="ECO:0000256" key="6">
    <source>
        <dbReference type="ARBA" id="ARBA00022676"/>
    </source>
</evidence>
<feature type="active site" description="Proton acceptor" evidence="10">
    <location>
        <position position="311"/>
    </location>
</feature>
<accession>A0A0N0XG37</accession>
<evidence type="ECO:0000256" key="3">
    <source>
        <dbReference type="ARBA" id="ARBA00011991"/>
    </source>
</evidence>
<dbReference type="PANTHER" id="PTHR43463:SF1">
    <property type="entry name" value="NICOTINATE-NUCLEOTIDE--DIMETHYLBENZIMIDAZOLE PHOSPHORIBOSYLTRANSFERASE"/>
    <property type="match status" value="1"/>
</dbReference>
<dbReference type="NCBIfam" id="TIGR03160">
    <property type="entry name" value="cobT_DBIPRT"/>
    <property type="match status" value="1"/>
</dbReference>
<evidence type="ECO:0000256" key="9">
    <source>
        <dbReference type="ARBA" id="ARBA00047340"/>
    </source>
</evidence>
<comment type="pathway">
    <text evidence="1 10">Nucleoside biosynthesis; alpha-ribazole biosynthesis; alpha-ribazole from 5,6-dimethylbenzimidazole: step 1/2.</text>
</comment>
<evidence type="ECO:0000256" key="2">
    <source>
        <dbReference type="ARBA" id="ARBA00007110"/>
    </source>
</evidence>
<dbReference type="GO" id="GO:0008939">
    <property type="term" value="F:nicotinate-nucleotide-dimethylbenzimidazole phosphoribosyltransferase activity"/>
    <property type="evidence" value="ECO:0007669"/>
    <property type="project" value="UniProtKB-UniRule"/>
</dbReference>
<dbReference type="EC" id="2.4.2.21" evidence="3 10"/>
<proteinExistence type="inferred from homology"/>
<name>A0A0N0XG37_9NEIS</name>
<gene>
    <name evidence="10 11" type="primary">cobT</name>
    <name evidence="11" type="ORF">WG78_20295</name>
</gene>
<evidence type="ECO:0000256" key="8">
    <source>
        <dbReference type="ARBA" id="ARBA00030686"/>
    </source>
</evidence>
<organism evidence="11 12">
    <name type="scientific">Amantichitinum ursilacus</name>
    <dbReference type="NCBI Taxonomy" id="857265"/>
    <lineage>
        <taxon>Bacteria</taxon>
        <taxon>Pseudomonadati</taxon>
        <taxon>Pseudomonadota</taxon>
        <taxon>Betaproteobacteria</taxon>
        <taxon>Neisseriales</taxon>
        <taxon>Chitinibacteraceae</taxon>
        <taxon>Amantichitinum</taxon>
    </lineage>
</organism>
<dbReference type="InterPro" id="IPR017846">
    <property type="entry name" value="Nict_dMeBzImd_PRibTrfase_bact"/>
</dbReference>
<dbReference type="STRING" id="857265.WG78_20295"/>
<evidence type="ECO:0000256" key="4">
    <source>
        <dbReference type="ARBA" id="ARBA00015486"/>
    </source>
</evidence>
<dbReference type="OrthoDB" id="9781491at2"/>
<dbReference type="EMBL" id="LAQT01000036">
    <property type="protein sequence ID" value="KPC49700.1"/>
    <property type="molecule type" value="Genomic_DNA"/>
</dbReference>